<dbReference type="Proteomes" id="UP000706031">
    <property type="component" value="Unassembled WGS sequence"/>
</dbReference>
<feature type="domain" description="Carrier" evidence="4">
    <location>
        <begin position="4"/>
        <end position="82"/>
    </location>
</feature>
<keyword evidence="3" id="KW-0963">Cytoplasm</keyword>
<dbReference type="SUPFAM" id="SSF47336">
    <property type="entry name" value="ACP-like"/>
    <property type="match status" value="1"/>
</dbReference>
<evidence type="ECO:0000256" key="1">
    <source>
        <dbReference type="ARBA" id="ARBA00022450"/>
    </source>
</evidence>
<comment type="subcellular location">
    <subcellularLocation>
        <location evidence="3">Cytoplasm</location>
    </subcellularLocation>
</comment>
<dbReference type="HAMAP" id="MF_01217">
    <property type="entry name" value="Acyl_carrier"/>
    <property type="match status" value="1"/>
</dbReference>
<comment type="PTM">
    <text evidence="3">4'-phosphopantetheine is transferred from CoA to a specific serine of apo-ACP by AcpS. This modification is essential for activity because fatty acids are bound in thioester linkage to the sulfhydryl of the prosthetic group.</text>
</comment>
<comment type="similarity">
    <text evidence="3">Belongs to the acyl carrier protein (ACP) family.</text>
</comment>
<feature type="modified residue" description="O-(pantetheine 4'-phosphoryl)serine" evidence="3">
    <location>
        <position position="40"/>
    </location>
</feature>
<evidence type="ECO:0000256" key="3">
    <source>
        <dbReference type="HAMAP-Rule" id="MF_01217"/>
    </source>
</evidence>
<gene>
    <name evidence="3" type="primary">acpP</name>
    <name evidence="5" type="ORF">H7T88_28200</name>
</gene>
<keyword evidence="1 3" id="KW-0596">Phosphopantetheine</keyword>
<comment type="caution">
    <text evidence="5">The sequence shown here is derived from an EMBL/GenBank/DDBJ whole genome shotgun (WGS) entry which is preliminary data.</text>
</comment>
<dbReference type="InterPro" id="IPR003231">
    <property type="entry name" value="ACP"/>
</dbReference>
<protein>
    <recommendedName>
        <fullName evidence="3">Acyl carrier protein</fullName>
        <shortName evidence="3">ACP</shortName>
    </recommendedName>
</protein>
<sequence>MTRDEIKAKIREIMSNELNLTVSAILDEESKLFEDLGIDSLMVMQIAVYVEEQFEVVIPDETWEPSALTSVGSLVDFVENLLEGEPV</sequence>
<keyword evidence="2 3" id="KW-0597">Phosphoprotein</keyword>
<dbReference type="InterPro" id="IPR036736">
    <property type="entry name" value="ACP-like_sf"/>
</dbReference>
<keyword evidence="3" id="KW-0276">Fatty acid metabolism</keyword>
<keyword evidence="3" id="KW-0444">Lipid biosynthesis</keyword>
<keyword evidence="6" id="KW-1185">Reference proteome</keyword>
<dbReference type="Pfam" id="PF00550">
    <property type="entry name" value="PP-binding"/>
    <property type="match status" value="1"/>
</dbReference>
<evidence type="ECO:0000256" key="2">
    <source>
        <dbReference type="ARBA" id="ARBA00022553"/>
    </source>
</evidence>
<keyword evidence="3" id="KW-0443">Lipid metabolism</keyword>
<dbReference type="RefSeq" id="WP_221791708.1">
    <property type="nucleotide sequence ID" value="NZ_JACLIC010000061.1"/>
</dbReference>
<dbReference type="EMBL" id="JACLIC010000061">
    <property type="protein sequence ID" value="MBY0207117.1"/>
    <property type="molecule type" value="Genomic_DNA"/>
</dbReference>
<accession>A0ABS7KT26</accession>
<evidence type="ECO:0000313" key="5">
    <source>
        <dbReference type="EMBL" id="MBY0207117.1"/>
    </source>
</evidence>
<organism evidence="5 6">
    <name type="scientific">Paenibacillus cucumis</name>
    <name type="common">ex Kampfer et al. 2016</name>
    <dbReference type="NCBI Taxonomy" id="1776858"/>
    <lineage>
        <taxon>Bacteria</taxon>
        <taxon>Bacillati</taxon>
        <taxon>Bacillota</taxon>
        <taxon>Bacilli</taxon>
        <taxon>Bacillales</taxon>
        <taxon>Paenibacillaceae</taxon>
        <taxon>Paenibacillus</taxon>
    </lineage>
</organism>
<evidence type="ECO:0000259" key="4">
    <source>
        <dbReference type="PROSITE" id="PS50075"/>
    </source>
</evidence>
<reference evidence="5 6" key="1">
    <citation type="submission" date="2020-08" db="EMBL/GenBank/DDBJ databases">
        <title>Fungal Genomes of the International Space Station.</title>
        <authorList>
            <person name="Seuylemezian A."/>
            <person name="Singh N.K."/>
            <person name="Wood J."/>
            <person name="Venkateswaran K."/>
        </authorList>
    </citation>
    <scope>NUCLEOTIDE SEQUENCE [LARGE SCALE GENOMIC DNA]</scope>
    <source>
        <strain evidence="5 6">S/N-304-OC-R4</strain>
    </source>
</reference>
<evidence type="ECO:0000313" key="6">
    <source>
        <dbReference type="Proteomes" id="UP000706031"/>
    </source>
</evidence>
<proteinExistence type="inferred from homology"/>
<dbReference type="InterPro" id="IPR009081">
    <property type="entry name" value="PP-bd_ACP"/>
</dbReference>
<comment type="pathway">
    <text evidence="3">Lipid metabolism; fatty acid biosynthesis.</text>
</comment>
<keyword evidence="3" id="KW-0275">Fatty acid biosynthesis</keyword>
<comment type="function">
    <text evidence="3">Carrier of the growing fatty acid chain in fatty acid biosynthesis.</text>
</comment>
<dbReference type="Gene3D" id="1.10.1200.10">
    <property type="entry name" value="ACP-like"/>
    <property type="match status" value="1"/>
</dbReference>
<name>A0ABS7KT26_9BACL</name>
<dbReference type="PROSITE" id="PS50075">
    <property type="entry name" value="CARRIER"/>
    <property type="match status" value="1"/>
</dbReference>